<protein>
    <recommendedName>
        <fullName evidence="4">ATPase inhibitor, mitochondrial</fullName>
    </recommendedName>
</protein>
<keyword evidence="6" id="KW-1185">Reference proteome</keyword>
<dbReference type="Pfam" id="PF04568">
    <property type="entry name" value="IATP"/>
    <property type="match status" value="1"/>
</dbReference>
<accession>B0XUD7</accession>
<comment type="function">
    <text evidence="4">Inhibits the enzyme activity of ATPase.</text>
</comment>
<evidence type="ECO:0000256" key="4">
    <source>
        <dbReference type="RuleBase" id="RU368087"/>
    </source>
</evidence>
<proteinExistence type="inferred from homology"/>
<dbReference type="OrthoDB" id="5532350at2759"/>
<gene>
    <name evidence="5" type="ORF">AFUB_020370</name>
</gene>
<reference evidence="5 6" key="1">
    <citation type="journal article" date="2008" name="PLoS Genet.">
        <title>Genomic islands in the pathogenic filamentous fungus Aspergillus fumigatus.</title>
        <authorList>
            <person name="Fedorova N.D."/>
            <person name="Khaldi N."/>
            <person name="Joardar V.S."/>
            <person name="Maiti R."/>
            <person name="Amedeo P."/>
            <person name="Anderson M.J."/>
            <person name="Crabtree J."/>
            <person name="Silva J.C."/>
            <person name="Badger J.H."/>
            <person name="Albarraq A."/>
            <person name="Angiuoli S."/>
            <person name="Bussey H."/>
            <person name="Bowyer P."/>
            <person name="Cotty P.J."/>
            <person name="Dyer P.S."/>
            <person name="Egan A."/>
            <person name="Galens K."/>
            <person name="Fraser-Liggett C.M."/>
            <person name="Haas B.J."/>
            <person name="Inman J.M."/>
            <person name="Kent R."/>
            <person name="Lemieux S."/>
            <person name="Malavazi I."/>
            <person name="Orvis J."/>
            <person name="Roemer T."/>
            <person name="Ronning C.M."/>
            <person name="Sundaram J.P."/>
            <person name="Sutton G."/>
            <person name="Turner G."/>
            <person name="Venter J.C."/>
            <person name="White O.R."/>
            <person name="Whitty B.R."/>
            <person name="Youngman P."/>
            <person name="Wolfe K.H."/>
            <person name="Goldman G.H."/>
            <person name="Wortman J.R."/>
            <person name="Jiang B."/>
            <person name="Denning D.W."/>
            <person name="Nierman W.C."/>
        </authorList>
    </citation>
    <scope>NUCLEOTIDE SEQUENCE [LARGE SCALE GENOMIC DNA]</scope>
    <source>
        <strain evidence="6">CBS 144.89 / FGSC A1163 / CEA10</strain>
    </source>
</reference>
<dbReference type="AlphaFoldDB" id="B0XUD7"/>
<dbReference type="VEuPathDB" id="FungiDB:AFUB_020370"/>
<name>B0XUD7_ASPFC</name>
<evidence type="ECO:0000256" key="3">
    <source>
        <dbReference type="ARBA" id="ARBA00023128"/>
    </source>
</evidence>
<organism evidence="5 6">
    <name type="scientific">Aspergillus fumigatus (strain CBS 144.89 / FGSC A1163 / CEA10)</name>
    <name type="common">Neosartorya fumigata</name>
    <dbReference type="NCBI Taxonomy" id="451804"/>
    <lineage>
        <taxon>Eukaryota</taxon>
        <taxon>Fungi</taxon>
        <taxon>Dikarya</taxon>
        <taxon>Ascomycota</taxon>
        <taxon>Pezizomycotina</taxon>
        <taxon>Eurotiomycetes</taxon>
        <taxon>Eurotiomycetidae</taxon>
        <taxon>Eurotiales</taxon>
        <taxon>Aspergillaceae</taxon>
        <taxon>Aspergillus</taxon>
        <taxon>Aspergillus subgen. Fumigati</taxon>
    </lineage>
</organism>
<dbReference type="InterPro" id="IPR007648">
    <property type="entry name" value="ATPase_inhibitor_mt"/>
</dbReference>
<dbReference type="GO" id="GO:0005739">
    <property type="term" value="C:mitochondrion"/>
    <property type="evidence" value="ECO:0007669"/>
    <property type="project" value="UniProtKB-SubCell"/>
</dbReference>
<dbReference type="HOGENOM" id="CLU_3031935_0_0_1"/>
<comment type="subcellular location">
    <subcellularLocation>
        <location evidence="1">Mitochondrion</location>
    </subcellularLocation>
</comment>
<sequence>MLRQSVRPLTTANRALTRSFSALAPRMGEGDTGAPRPGGIQSGYVSFLCISLPSS</sequence>
<evidence type="ECO:0000256" key="1">
    <source>
        <dbReference type="ARBA" id="ARBA00004173"/>
    </source>
</evidence>
<dbReference type="EMBL" id="DS499595">
    <property type="protein sequence ID" value="EDP53991.1"/>
    <property type="molecule type" value="Genomic_DNA"/>
</dbReference>
<evidence type="ECO:0000313" key="5">
    <source>
        <dbReference type="EMBL" id="EDP53991.1"/>
    </source>
</evidence>
<dbReference type="Proteomes" id="UP000001699">
    <property type="component" value="Unassembled WGS sequence"/>
</dbReference>
<evidence type="ECO:0000256" key="2">
    <source>
        <dbReference type="ARBA" id="ARBA00010901"/>
    </source>
</evidence>
<keyword evidence="3" id="KW-0496">Mitochondrion</keyword>
<dbReference type="GO" id="GO:0042030">
    <property type="term" value="F:ATPase inhibitor activity"/>
    <property type="evidence" value="ECO:0007669"/>
    <property type="project" value="InterPro"/>
</dbReference>
<comment type="similarity">
    <text evidence="2 4">Belongs to the ATPase inhibitor family.</text>
</comment>
<evidence type="ECO:0000313" key="6">
    <source>
        <dbReference type="Proteomes" id="UP000001699"/>
    </source>
</evidence>